<keyword evidence="8" id="KW-0808">Transferase</keyword>
<keyword evidence="4" id="KW-0106">Calcium</keyword>
<feature type="domain" description="Sulfatase N-terminal" evidence="7">
    <location>
        <begin position="26"/>
        <end position="341"/>
    </location>
</feature>
<evidence type="ECO:0000256" key="3">
    <source>
        <dbReference type="ARBA" id="ARBA00022801"/>
    </source>
</evidence>
<dbReference type="InterPro" id="IPR047115">
    <property type="entry name" value="ARSB"/>
</dbReference>
<dbReference type="InterPro" id="IPR017850">
    <property type="entry name" value="Alkaline_phosphatase_core_sf"/>
</dbReference>
<dbReference type="KEGG" id="taer:GT409_15180"/>
<feature type="region of interest" description="Disordered" evidence="6">
    <location>
        <begin position="435"/>
        <end position="469"/>
    </location>
</feature>
<sequence>MDKKILTAAIMAASVTASVADSQKQPNIVLIMADDLGWNELGYNQSAEDKATRKDLARTPNIDRISEAGVRFDHFYAQAICTPTRAALMTGRYAFRSGMASGVILNHLHYGLPLDETTMGNVMKSAGYATCIVGKWHLGHETAAYLPTERGFDYHYGLYTAIDHFTHEWQGGLDWHRNRKAIREEGYATDLLGDDCVRIIEKHNFKKEPLFLYHPMFAVHAWNQSTEEYMAPYANVENEERRRLLGMCSAMDKQFGRIIQALEDAGQTENTLVFFLSDNGGPKRHQADNGPLRDGKGSYYEGGVRVPAFAYWPGQIEGGRTVRGLAHVVDLLPTFGKLAGAEMPVKPLDGEDLAPVLFDNADSTGRREIVFMVEDSERLRRGAIIQWPWKLRRTALKNGPWVYELFNLEQDPYEKANAHKQGKAYPEITDRLSRRLDELSKDAPPAFWQEGNGNAPKGWTPPPIIGPDQ</sequence>
<dbReference type="EMBL" id="CP047593">
    <property type="protein sequence ID" value="QHI70725.1"/>
    <property type="molecule type" value="Genomic_DNA"/>
</dbReference>
<dbReference type="Pfam" id="PF00884">
    <property type="entry name" value="Sulfatase"/>
    <property type="match status" value="1"/>
</dbReference>
<keyword evidence="5" id="KW-0325">Glycoprotein</keyword>
<dbReference type="SUPFAM" id="SSF53649">
    <property type="entry name" value="Alkaline phosphatase-like"/>
    <property type="match status" value="1"/>
</dbReference>
<dbReference type="GO" id="GO:0016740">
    <property type="term" value="F:transferase activity"/>
    <property type="evidence" value="ECO:0007669"/>
    <property type="project" value="UniProtKB-KW"/>
</dbReference>
<evidence type="ECO:0000256" key="5">
    <source>
        <dbReference type="ARBA" id="ARBA00023180"/>
    </source>
</evidence>
<keyword evidence="3 8" id="KW-0378">Hydrolase</keyword>
<keyword evidence="2" id="KW-0479">Metal-binding</keyword>
<dbReference type="AlphaFoldDB" id="A0A6P1MI50"/>
<evidence type="ECO:0000256" key="2">
    <source>
        <dbReference type="ARBA" id="ARBA00022723"/>
    </source>
</evidence>
<name>A0A6P1MI50_9BACT</name>
<dbReference type="GO" id="GO:0046872">
    <property type="term" value="F:metal ion binding"/>
    <property type="evidence" value="ECO:0007669"/>
    <property type="project" value="UniProtKB-KW"/>
</dbReference>
<proteinExistence type="inferred from homology"/>
<protein>
    <submittedName>
        <fullName evidence="8">Sulfatase-like hydrolase/transferase</fullName>
    </submittedName>
</protein>
<comment type="similarity">
    <text evidence="1">Belongs to the sulfatase family.</text>
</comment>
<evidence type="ECO:0000259" key="7">
    <source>
        <dbReference type="Pfam" id="PF00884"/>
    </source>
</evidence>
<feature type="compositionally biased region" description="Pro residues" evidence="6">
    <location>
        <begin position="459"/>
        <end position="469"/>
    </location>
</feature>
<dbReference type="Gene3D" id="3.30.1120.10">
    <property type="match status" value="1"/>
</dbReference>
<dbReference type="GO" id="GO:0008484">
    <property type="term" value="F:sulfuric ester hydrolase activity"/>
    <property type="evidence" value="ECO:0007669"/>
    <property type="project" value="InterPro"/>
</dbReference>
<dbReference type="CDD" id="cd16029">
    <property type="entry name" value="4-S"/>
    <property type="match status" value="1"/>
</dbReference>
<dbReference type="InterPro" id="IPR000917">
    <property type="entry name" value="Sulfatase_N"/>
</dbReference>
<evidence type="ECO:0000256" key="1">
    <source>
        <dbReference type="ARBA" id="ARBA00008779"/>
    </source>
</evidence>
<dbReference type="RefSeq" id="WP_160629897.1">
    <property type="nucleotide sequence ID" value="NZ_CP047593.1"/>
</dbReference>
<keyword evidence="9" id="KW-1185">Reference proteome</keyword>
<organism evidence="8 9">
    <name type="scientific">Tichowtungia aerotolerans</name>
    <dbReference type="NCBI Taxonomy" id="2697043"/>
    <lineage>
        <taxon>Bacteria</taxon>
        <taxon>Pseudomonadati</taxon>
        <taxon>Kiritimatiellota</taxon>
        <taxon>Tichowtungiia</taxon>
        <taxon>Tichowtungiales</taxon>
        <taxon>Tichowtungiaceae</taxon>
        <taxon>Tichowtungia</taxon>
    </lineage>
</organism>
<dbReference type="PROSITE" id="PS00149">
    <property type="entry name" value="SULFATASE_2"/>
    <property type="match status" value="1"/>
</dbReference>
<dbReference type="PROSITE" id="PS00523">
    <property type="entry name" value="SULFATASE_1"/>
    <property type="match status" value="1"/>
</dbReference>
<dbReference type="Proteomes" id="UP000464954">
    <property type="component" value="Chromosome"/>
</dbReference>
<accession>A0A6P1MI50</accession>
<dbReference type="InterPro" id="IPR024607">
    <property type="entry name" value="Sulfatase_CS"/>
</dbReference>
<reference evidence="8 9" key="1">
    <citation type="submission" date="2020-01" db="EMBL/GenBank/DDBJ databases">
        <title>Ponticoccus aerotolerans gen. nov., sp. nov., an anaerobic bacterium and proposal of Ponticoccusceae fam. nov., Ponticoccusles ord. nov. and Ponticoccuse classis nov. in the phylum Kiritimatiellaeota.</title>
        <authorList>
            <person name="Zhou L.Y."/>
            <person name="Du Z.J."/>
        </authorList>
    </citation>
    <scope>NUCLEOTIDE SEQUENCE [LARGE SCALE GENOMIC DNA]</scope>
    <source>
        <strain evidence="8 9">S-5007</strain>
    </source>
</reference>
<dbReference type="PANTHER" id="PTHR10342:SF274">
    <property type="entry name" value="ARYLSULFATASE B"/>
    <property type="match status" value="1"/>
</dbReference>
<evidence type="ECO:0000256" key="6">
    <source>
        <dbReference type="SAM" id="MobiDB-lite"/>
    </source>
</evidence>
<dbReference type="Gene3D" id="3.40.720.10">
    <property type="entry name" value="Alkaline Phosphatase, subunit A"/>
    <property type="match status" value="1"/>
</dbReference>
<evidence type="ECO:0000313" key="8">
    <source>
        <dbReference type="EMBL" id="QHI70725.1"/>
    </source>
</evidence>
<evidence type="ECO:0000256" key="4">
    <source>
        <dbReference type="ARBA" id="ARBA00022837"/>
    </source>
</evidence>
<evidence type="ECO:0000313" key="9">
    <source>
        <dbReference type="Proteomes" id="UP000464954"/>
    </source>
</evidence>
<dbReference type="PANTHER" id="PTHR10342">
    <property type="entry name" value="ARYLSULFATASE"/>
    <property type="match status" value="1"/>
</dbReference>
<gene>
    <name evidence="8" type="ORF">GT409_15180</name>
</gene>